<organism evidence="2 3">
    <name type="scientific">Desmophyllum pertusum</name>
    <dbReference type="NCBI Taxonomy" id="174260"/>
    <lineage>
        <taxon>Eukaryota</taxon>
        <taxon>Metazoa</taxon>
        <taxon>Cnidaria</taxon>
        <taxon>Anthozoa</taxon>
        <taxon>Hexacorallia</taxon>
        <taxon>Scleractinia</taxon>
        <taxon>Caryophylliina</taxon>
        <taxon>Caryophylliidae</taxon>
        <taxon>Desmophyllum</taxon>
    </lineage>
</organism>
<dbReference type="EMBL" id="MU827309">
    <property type="protein sequence ID" value="KAJ7360598.1"/>
    <property type="molecule type" value="Genomic_DNA"/>
</dbReference>
<dbReference type="PANTHER" id="PTHR23011">
    <property type="entry name" value="CYCLIC NUCLEOTIDE-BINDING DOMAIN CONTAINING PROTEIN"/>
    <property type="match status" value="1"/>
</dbReference>
<evidence type="ECO:0000313" key="2">
    <source>
        <dbReference type="EMBL" id="KAJ7360598.1"/>
    </source>
</evidence>
<dbReference type="SUPFAM" id="SSF51206">
    <property type="entry name" value="cAMP-binding domain-like"/>
    <property type="match status" value="2"/>
</dbReference>
<feature type="domain" description="Cyclic nucleotide-binding" evidence="1">
    <location>
        <begin position="203"/>
        <end position="263"/>
    </location>
</feature>
<protein>
    <submittedName>
        <fullName evidence="2">Cyclic nucleotide-binding domain-containing protein 1</fullName>
    </submittedName>
</protein>
<comment type="caution">
    <text evidence="2">The sequence shown here is derived from an EMBL/GenBank/DDBJ whole genome shotgun (WGS) entry which is preliminary data.</text>
</comment>
<dbReference type="InterPro" id="IPR000595">
    <property type="entry name" value="cNMP-bd_dom"/>
</dbReference>
<gene>
    <name evidence="2" type="primary">CNBD1_1</name>
    <name evidence="2" type="ORF">OS493_015706</name>
</gene>
<name>A0A9W9YPI3_9CNID</name>
<dbReference type="PANTHER" id="PTHR23011:SF32">
    <property type="entry name" value="CYCLIC NUCLEOTIDE-BINDING DOMAIN-CONTAINING PROTEIN 1"/>
    <property type="match status" value="1"/>
</dbReference>
<dbReference type="CDD" id="cd00038">
    <property type="entry name" value="CAP_ED"/>
    <property type="match status" value="1"/>
</dbReference>
<dbReference type="AlphaFoldDB" id="A0A9W9YPI3"/>
<keyword evidence="3" id="KW-1185">Reference proteome</keyword>
<evidence type="ECO:0000313" key="3">
    <source>
        <dbReference type="Proteomes" id="UP001163046"/>
    </source>
</evidence>
<proteinExistence type="predicted"/>
<dbReference type="Gene3D" id="2.60.120.10">
    <property type="entry name" value="Jelly Rolls"/>
    <property type="match status" value="2"/>
</dbReference>
<evidence type="ECO:0000259" key="1">
    <source>
        <dbReference type="PROSITE" id="PS50042"/>
    </source>
</evidence>
<dbReference type="OrthoDB" id="5966510at2759"/>
<sequence>MRIKAVKRALRKQPFERKSKENDVIFKHLQYFPELADQVPRHVLKELCSVAQIDKCPEEEFTVFGNTGLHLILRGSVMAQSSPSFSPVKEEEAREFPSPTPILEEDELQVEANKLTVGQCFGTLSKVEGREPNSRLLSVISLEPCEFLKISTSDYARVIQIIQAREEEQKLSLAKVCKIFNSWPLLSLKKIAGLIKWRKFPPGQVLVSEAHTFPNGKKEQRTKSVMIGRLSPGDSFGETTVLKGLPMPCSVITDAYVQIGTISTLDVHDLDEVTRSLLSQSYSVMDANLTEDEIQKEYIVQEKEKEWVRFKSKVVSNVLHHRGILPGYSKWSRNPSPLEVPDK</sequence>
<dbReference type="InterPro" id="IPR014710">
    <property type="entry name" value="RmlC-like_jellyroll"/>
</dbReference>
<dbReference type="InterPro" id="IPR018490">
    <property type="entry name" value="cNMP-bd_dom_sf"/>
</dbReference>
<reference evidence="2" key="1">
    <citation type="submission" date="2023-01" db="EMBL/GenBank/DDBJ databases">
        <title>Genome assembly of the deep-sea coral Lophelia pertusa.</title>
        <authorList>
            <person name="Herrera S."/>
            <person name="Cordes E."/>
        </authorList>
    </citation>
    <scope>NUCLEOTIDE SEQUENCE</scope>
    <source>
        <strain evidence="2">USNM1676648</strain>
        <tissue evidence="2">Polyp</tissue>
    </source>
</reference>
<accession>A0A9W9YPI3</accession>
<dbReference type="PROSITE" id="PS50042">
    <property type="entry name" value="CNMP_BINDING_3"/>
    <property type="match status" value="1"/>
</dbReference>
<dbReference type="Proteomes" id="UP001163046">
    <property type="component" value="Unassembled WGS sequence"/>
</dbReference>